<dbReference type="Proteomes" id="UP000006008">
    <property type="component" value="Unassembled WGS sequence"/>
</dbReference>
<feature type="domain" description="NodB homology" evidence="3">
    <location>
        <begin position="46"/>
        <end position="259"/>
    </location>
</feature>
<gene>
    <name evidence="4" type="ORF">HMPREF9450_01385</name>
</gene>
<feature type="chain" id="PRO_5003478014" description="NodB homology domain-containing protein" evidence="2">
    <location>
        <begin position="31"/>
        <end position="259"/>
    </location>
</feature>
<reference evidence="4 5" key="1">
    <citation type="submission" date="2011-08" db="EMBL/GenBank/DDBJ databases">
        <title>The Genome Sequence of Alistipes indistinctus YIT 12060.</title>
        <authorList>
            <consortium name="The Broad Institute Genome Sequencing Platform"/>
            <person name="Earl A."/>
            <person name="Ward D."/>
            <person name="Feldgarden M."/>
            <person name="Gevers D."/>
            <person name="Morotomi M."/>
            <person name="Young S.K."/>
            <person name="Zeng Q."/>
            <person name="Gargeya S."/>
            <person name="Fitzgerald M."/>
            <person name="Haas B."/>
            <person name="Abouelleil A."/>
            <person name="Alvarado L."/>
            <person name="Arachchi H.M."/>
            <person name="Berlin A."/>
            <person name="Brown A."/>
            <person name="Chapman S.B."/>
            <person name="Chen Z."/>
            <person name="Dunbar C."/>
            <person name="Freedman E."/>
            <person name="Gearin G."/>
            <person name="Gellesch M."/>
            <person name="Goldberg J."/>
            <person name="Griggs A."/>
            <person name="Gujja S."/>
            <person name="Heiman D."/>
            <person name="Howarth C."/>
            <person name="Larson L."/>
            <person name="Lui A."/>
            <person name="MacDonald P.J.P."/>
            <person name="Montmayeur A."/>
            <person name="Murphy C."/>
            <person name="Neiman D."/>
            <person name="Pearson M."/>
            <person name="Priest M."/>
            <person name="Roberts A."/>
            <person name="Saif S."/>
            <person name="Shea T."/>
            <person name="Shenoy N."/>
            <person name="Sisk P."/>
            <person name="Stolte C."/>
            <person name="Sykes S."/>
            <person name="Wortman J."/>
            <person name="Nusbaum C."/>
            <person name="Birren B."/>
        </authorList>
    </citation>
    <scope>NUCLEOTIDE SEQUENCE [LARGE SCALE GENOMIC DNA]</scope>
    <source>
        <strain evidence="4 5">YIT 12060</strain>
    </source>
</reference>
<dbReference type="Gene3D" id="3.20.20.370">
    <property type="entry name" value="Glycoside hydrolase/deacetylase"/>
    <property type="match status" value="2"/>
</dbReference>
<dbReference type="OrthoDB" id="1446101at2"/>
<dbReference type="InterPro" id="IPR051398">
    <property type="entry name" value="Polysacch_Deacetylase"/>
</dbReference>
<feature type="signal peptide" evidence="2">
    <location>
        <begin position="1"/>
        <end position="30"/>
    </location>
</feature>
<name>G5H9S0_9BACT</name>
<dbReference type="PANTHER" id="PTHR34216:SF7">
    <property type="entry name" value="POLY-BETA-1,6-N-ACETYL-D-GLUCOSAMINE N-DEACETYLASE"/>
    <property type="match status" value="1"/>
</dbReference>
<proteinExistence type="predicted"/>
<dbReference type="STRING" id="742725.HMPREF9450_01385"/>
<accession>G5H9S0</accession>
<dbReference type="Pfam" id="PF01522">
    <property type="entry name" value="Polysacc_deac_1"/>
    <property type="match status" value="1"/>
</dbReference>
<dbReference type="GO" id="GO:0016810">
    <property type="term" value="F:hydrolase activity, acting on carbon-nitrogen (but not peptide) bonds"/>
    <property type="evidence" value="ECO:0007669"/>
    <property type="project" value="InterPro"/>
</dbReference>
<evidence type="ECO:0000256" key="2">
    <source>
        <dbReference type="SAM" id="SignalP"/>
    </source>
</evidence>
<dbReference type="InterPro" id="IPR011330">
    <property type="entry name" value="Glyco_hydro/deAcase_b/a-brl"/>
</dbReference>
<keyword evidence="1 2" id="KW-0732">Signal</keyword>
<sequence length="259" mass="28737">MKKIPALSISLAAVLLTLSALPGFRTPVGAAPPATPGAPSQPAAGKTVVLTFDDAAASHRTVVAPLLKKYGLGGTFFVCEFRGFENKEHYMSWEQIRELSEMGFEIGNHTRSHPAMSKLDREQIEEQIRYIEDKCAQYGIPHPTTFAYPGYDTSAEGIALLRERGYRYARHGGDRPYLRDISDPMMVPSYSINHKTGHTLAYVRQAVEACPEGGAVVLCLHGVPDLAHDFVSTSPKEFRKILKYLKKQHCRVIPLRDLQ</sequence>
<evidence type="ECO:0000256" key="1">
    <source>
        <dbReference type="ARBA" id="ARBA00022729"/>
    </source>
</evidence>
<dbReference type="SUPFAM" id="SSF88713">
    <property type="entry name" value="Glycoside hydrolase/deacetylase"/>
    <property type="match status" value="1"/>
</dbReference>
<protein>
    <recommendedName>
        <fullName evidence="3">NodB homology domain-containing protein</fullName>
    </recommendedName>
</protein>
<dbReference type="AlphaFoldDB" id="G5H9S0"/>
<comment type="caution">
    <text evidence="4">The sequence shown here is derived from an EMBL/GenBank/DDBJ whole genome shotgun (WGS) entry which is preliminary data.</text>
</comment>
<dbReference type="eggNOG" id="COG0726">
    <property type="taxonomic scope" value="Bacteria"/>
</dbReference>
<evidence type="ECO:0000313" key="5">
    <source>
        <dbReference type="Proteomes" id="UP000006008"/>
    </source>
</evidence>
<dbReference type="EMBL" id="ADLD01000013">
    <property type="protein sequence ID" value="EHB91336.1"/>
    <property type="molecule type" value="Genomic_DNA"/>
</dbReference>
<keyword evidence="5" id="KW-1185">Reference proteome</keyword>
<evidence type="ECO:0000259" key="3">
    <source>
        <dbReference type="PROSITE" id="PS51677"/>
    </source>
</evidence>
<dbReference type="InterPro" id="IPR002509">
    <property type="entry name" value="NODB_dom"/>
</dbReference>
<dbReference type="CDD" id="cd10918">
    <property type="entry name" value="CE4_NodB_like_5s_6s"/>
    <property type="match status" value="1"/>
</dbReference>
<dbReference type="GO" id="GO:0005975">
    <property type="term" value="P:carbohydrate metabolic process"/>
    <property type="evidence" value="ECO:0007669"/>
    <property type="project" value="InterPro"/>
</dbReference>
<dbReference type="HOGENOM" id="CLU_1072898_0_0_10"/>
<dbReference type="PATRIC" id="fig|742725.3.peg.1467"/>
<evidence type="ECO:0000313" key="4">
    <source>
        <dbReference type="EMBL" id="EHB91336.1"/>
    </source>
</evidence>
<dbReference type="PANTHER" id="PTHR34216">
    <property type="match status" value="1"/>
</dbReference>
<dbReference type="RefSeq" id="WP_009134191.1">
    <property type="nucleotide sequence ID" value="NZ_CP102250.1"/>
</dbReference>
<dbReference type="GeneID" id="92815584"/>
<organism evidence="4 5">
    <name type="scientific">Alistipes indistinctus YIT 12060</name>
    <dbReference type="NCBI Taxonomy" id="742725"/>
    <lineage>
        <taxon>Bacteria</taxon>
        <taxon>Pseudomonadati</taxon>
        <taxon>Bacteroidota</taxon>
        <taxon>Bacteroidia</taxon>
        <taxon>Bacteroidales</taxon>
        <taxon>Rikenellaceae</taxon>
        <taxon>Alistipes</taxon>
    </lineage>
</organism>
<dbReference type="PROSITE" id="PS51677">
    <property type="entry name" value="NODB"/>
    <property type="match status" value="1"/>
</dbReference>